<dbReference type="InterPro" id="IPR000383">
    <property type="entry name" value="Xaa-Pro-like_dom"/>
</dbReference>
<dbReference type="Proteomes" id="UP000536640">
    <property type="component" value="Unassembled WGS sequence"/>
</dbReference>
<keyword evidence="2" id="KW-0732">Signal</keyword>
<protein>
    <recommendedName>
        <fullName evidence="3">Xaa-Pro dipeptidyl-peptidase C-terminal domain-containing protein</fullName>
    </recommendedName>
</protein>
<dbReference type="Pfam" id="PF08530">
    <property type="entry name" value="PepX_C"/>
    <property type="match status" value="1"/>
</dbReference>
<dbReference type="SMART" id="SM00939">
    <property type="entry name" value="PepX_C"/>
    <property type="match status" value="1"/>
</dbReference>
<dbReference type="InterPro" id="IPR029058">
    <property type="entry name" value="AB_hydrolase_fold"/>
</dbReference>
<comment type="caution">
    <text evidence="4">The sequence shown here is derived from an EMBL/GenBank/DDBJ whole genome shotgun (WGS) entry which is preliminary data.</text>
</comment>
<keyword evidence="1" id="KW-0378">Hydrolase</keyword>
<accession>A0A840R7F6</accession>
<dbReference type="SUPFAM" id="SSF53474">
    <property type="entry name" value="alpha/beta-Hydrolases"/>
    <property type="match status" value="1"/>
</dbReference>
<name>A0A840R7F6_9GAMM</name>
<evidence type="ECO:0000313" key="5">
    <source>
        <dbReference type="Proteomes" id="UP000536640"/>
    </source>
</evidence>
<dbReference type="NCBIfam" id="TIGR00976">
    <property type="entry name" value="CocE_NonD"/>
    <property type="match status" value="1"/>
</dbReference>
<evidence type="ECO:0000256" key="2">
    <source>
        <dbReference type="SAM" id="SignalP"/>
    </source>
</evidence>
<feature type="chain" id="PRO_5032670637" description="Xaa-Pro dipeptidyl-peptidase C-terminal domain-containing protein" evidence="2">
    <location>
        <begin position="27"/>
        <end position="631"/>
    </location>
</feature>
<dbReference type="GO" id="GO:0008239">
    <property type="term" value="F:dipeptidyl-peptidase activity"/>
    <property type="evidence" value="ECO:0007669"/>
    <property type="project" value="InterPro"/>
</dbReference>
<dbReference type="AlphaFoldDB" id="A0A840R7F6"/>
<dbReference type="EMBL" id="JACHHW010000015">
    <property type="protein sequence ID" value="MBB5189185.1"/>
    <property type="molecule type" value="Genomic_DNA"/>
</dbReference>
<dbReference type="Gene3D" id="1.10.3020.10">
    <property type="entry name" value="alpha-amino acid ester hydrolase ( Helical cap domain)"/>
    <property type="match status" value="1"/>
</dbReference>
<dbReference type="RefSeq" id="WP_184465065.1">
    <property type="nucleotide sequence ID" value="NZ_JACHHW010000015.1"/>
</dbReference>
<proteinExistence type="predicted"/>
<sequence>MTHLNPSLRIKVGLLSLLLFLMSACGGNSNSGRTGIAVSPGEQSSAQSRWQPYEREQEYSSFTTLPIEYITLRDGIRLAAHVSLPTDAEGNPVARPLPVILTQTGYNSSLGAIAAPNAHFIQRGYAHVNVDVRGTGNSEGVWEAWGPIEQEDYAEVMEWVATQSWSNGNVGTWGPSFMAITQLLTARHNHPAHKALFAIVPPGDVYRDITFAGGQINGAFVPAWLYLVTGLSLIPARENIQDPALFVQLLTEHAINAVTAFQTPTLVGGLTGFDDKAYNTEFWSVRSPLTHIDEVTIPTFVVGGLRDIFQRSEPMTYEGLKNNTNAKLLIGPWDHLQGSGGAGLPADGLPSMDNIALAWFDHYLKDVDNGAEAMPKVTQYLYGEERYAVMEDWPHPQARAERWHLRGDGSLTLTAAGTGESSNIILQQPVGGVCSDSAAQWSAGILGVVPLPCYEDNRIAEVLESTYTSAPMDQDYFINGPIQADLWIATTALDAGVVVRVTDVAPNGVSKQLTSGLLTASARALDPERSRYLGGQMIQPWHLYTKESRQTPGFNQIVAINVEIFSTSAVIKEGHALRISVGASDFPRGIPPVLDLLDQLAGVLTIYSDAEHPSSVVFPVVPISAIPVVSE</sequence>
<dbReference type="InterPro" id="IPR050585">
    <property type="entry name" value="Xaa-Pro_dipeptidyl-ppase/CocE"/>
</dbReference>
<evidence type="ECO:0000313" key="4">
    <source>
        <dbReference type="EMBL" id="MBB5189185.1"/>
    </source>
</evidence>
<dbReference type="Pfam" id="PF02129">
    <property type="entry name" value="Peptidase_S15"/>
    <property type="match status" value="1"/>
</dbReference>
<dbReference type="Gene3D" id="2.60.120.260">
    <property type="entry name" value="Galactose-binding domain-like"/>
    <property type="match status" value="1"/>
</dbReference>
<evidence type="ECO:0000259" key="3">
    <source>
        <dbReference type="SMART" id="SM00939"/>
    </source>
</evidence>
<dbReference type="SUPFAM" id="SSF49785">
    <property type="entry name" value="Galactose-binding domain-like"/>
    <property type="match status" value="1"/>
</dbReference>
<feature type="domain" description="Xaa-Pro dipeptidyl-peptidase C-terminal" evidence="3">
    <location>
        <begin position="357"/>
        <end position="617"/>
    </location>
</feature>
<dbReference type="PANTHER" id="PTHR43056:SF10">
    <property type="entry name" value="COCE_NOND FAMILY, PUTATIVE (AFU_ORTHOLOGUE AFUA_7G00600)-RELATED"/>
    <property type="match status" value="1"/>
</dbReference>
<dbReference type="InterPro" id="IPR005674">
    <property type="entry name" value="CocE/Ser_esterase"/>
</dbReference>
<gene>
    <name evidence="4" type="ORF">HNQ57_003488</name>
</gene>
<dbReference type="PANTHER" id="PTHR43056">
    <property type="entry name" value="PEPTIDASE S9 PROLYL OLIGOPEPTIDASE"/>
    <property type="match status" value="1"/>
</dbReference>
<organism evidence="4 5">
    <name type="scientific">Zhongshania antarctica</name>
    <dbReference type="NCBI Taxonomy" id="641702"/>
    <lineage>
        <taxon>Bacteria</taxon>
        <taxon>Pseudomonadati</taxon>
        <taxon>Pseudomonadota</taxon>
        <taxon>Gammaproteobacteria</taxon>
        <taxon>Cellvibrionales</taxon>
        <taxon>Spongiibacteraceae</taxon>
        <taxon>Zhongshania</taxon>
    </lineage>
</organism>
<dbReference type="InterPro" id="IPR013736">
    <property type="entry name" value="Xaa-Pro_dipept_C"/>
</dbReference>
<evidence type="ECO:0000256" key="1">
    <source>
        <dbReference type="ARBA" id="ARBA00022801"/>
    </source>
</evidence>
<reference evidence="4 5" key="1">
    <citation type="submission" date="2020-08" db="EMBL/GenBank/DDBJ databases">
        <title>Genomic Encyclopedia of Type Strains, Phase IV (KMG-IV): sequencing the most valuable type-strain genomes for metagenomic binning, comparative biology and taxonomic classification.</title>
        <authorList>
            <person name="Goeker M."/>
        </authorList>
    </citation>
    <scope>NUCLEOTIDE SEQUENCE [LARGE SCALE GENOMIC DNA]</scope>
    <source>
        <strain evidence="4 5">DSM 25701</strain>
    </source>
</reference>
<keyword evidence="5" id="KW-1185">Reference proteome</keyword>
<dbReference type="Gene3D" id="3.40.50.1820">
    <property type="entry name" value="alpha/beta hydrolase"/>
    <property type="match status" value="1"/>
</dbReference>
<dbReference type="InterPro" id="IPR008979">
    <property type="entry name" value="Galactose-bd-like_sf"/>
</dbReference>
<feature type="signal peptide" evidence="2">
    <location>
        <begin position="1"/>
        <end position="26"/>
    </location>
</feature>